<dbReference type="AlphaFoldDB" id="A0AAU8KK78"/>
<dbReference type="RefSeq" id="WP_354597862.1">
    <property type="nucleotide sequence ID" value="NZ_CP136798.1"/>
</dbReference>
<proteinExistence type="predicted"/>
<accession>A0AAU8KK78</accession>
<organism evidence="1">
    <name type="scientific">Streptomyces sp. JL1001</name>
    <dbReference type="NCBI Taxonomy" id="3078227"/>
    <lineage>
        <taxon>Bacteria</taxon>
        <taxon>Bacillati</taxon>
        <taxon>Actinomycetota</taxon>
        <taxon>Actinomycetes</taxon>
        <taxon>Kitasatosporales</taxon>
        <taxon>Streptomycetaceae</taxon>
        <taxon>Streptomyces</taxon>
    </lineage>
</organism>
<gene>
    <name evidence="1" type="ORF">R1Y80_23415</name>
</gene>
<reference evidence="1" key="1">
    <citation type="submission" date="2023-10" db="EMBL/GenBank/DDBJ databases">
        <title>Complete genome sequence of Streptomyces sp. JL1001.</title>
        <authorList>
            <person name="Jiang L."/>
        </authorList>
    </citation>
    <scope>NUCLEOTIDE SEQUENCE</scope>
    <source>
        <strain evidence="1">JL1001</strain>
    </source>
</reference>
<sequence>MARFAHTVTVEALDRGWFEEAAGALVDLLDASREGPGGSVVLADGRPVEGLRLLKGRHLRPGARYGEVPAVPEEAGEVPVEHAAGEVPVEHAGAGEVPVEHAAAEAGDSPDAPQAVVLRTWRPSHSVEVESLVEEDGMSLKVGLRLSEPRRPRAVELSLSGHKPGGGSLYRFSGRGKADLAAWWAAVDRLPSAPPAARAPVSGRAVHRLAEARLTLTPRPAEDGSWRITVVLSMRGRWLLRPVGAVVLFFARGPVERGLREAAESAAEEWNTALAELTPSHGEALRAEIADALVNPDGATPL</sequence>
<protein>
    <submittedName>
        <fullName evidence="1">Uncharacterized protein</fullName>
    </submittedName>
</protein>
<dbReference type="EMBL" id="CP136798">
    <property type="protein sequence ID" value="XCN16396.1"/>
    <property type="molecule type" value="Genomic_DNA"/>
</dbReference>
<name>A0AAU8KK78_9ACTN</name>
<evidence type="ECO:0000313" key="1">
    <source>
        <dbReference type="EMBL" id="XCN16396.1"/>
    </source>
</evidence>